<evidence type="ECO:0000313" key="1">
    <source>
        <dbReference type="EMBL" id="MBF9234680.1"/>
    </source>
</evidence>
<evidence type="ECO:0000313" key="2">
    <source>
        <dbReference type="Proteomes" id="UP000599312"/>
    </source>
</evidence>
<sequence>MARQPRQLARQGAAADLPNRAAVDAYAGPAGEVISDGQRLRLQDGSTPGGLPVAMMGDVQITRVAMVDSNRVGQPKDGLVALTVTLTAPRTYTLPAANAVPAGTAIRVFDEVGAINGSNTLSVARSGTNTINGGTGSVVMSRAYNTVAFYSDGTSKWTYDPISLAPPVAPAGSLPQGHLFGLKVSRPSATSIAIAAGSCASDDSTPATLNLAAFTKNFVAWTAGTTGGLLDAAASSGWWHLFVIGKADGTTDVYGSKSLTPTLPSGYVSKRRIFSVFYDGSAIRDFVHTPSGWVLWASPTLDLSTTAGTTRALTALFVPPGFQTEAQIRVQISAPVSVVSSVSVGSPDVADVAPSFANVGYDFVNYNGGTNDQFTRVTVLTDNQSRIAYRADQANTGFKLSTLGYREMAGRF</sequence>
<protein>
    <submittedName>
        <fullName evidence="1">Uncharacterized protein</fullName>
    </submittedName>
</protein>
<keyword evidence="2" id="KW-1185">Reference proteome</keyword>
<dbReference type="RefSeq" id="WP_196272662.1">
    <property type="nucleotide sequence ID" value="NZ_JADQDO010000007.1"/>
</dbReference>
<accession>A0A931FPE9</accession>
<comment type="caution">
    <text evidence="1">The sequence shown here is derived from an EMBL/GenBank/DDBJ whole genome shotgun (WGS) entry which is preliminary data.</text>
</comment>
<dbReference type="Proteomes" id="UP000599312">
    <property type="component" value="Unassembled WGS sequence"/>
</dbReference>
<reference evidence="1" key="1">
    <citation type="submission" date="2020-11" db="EMBL/GenBank/DDBJ databases">
        <authorList>
            <person name="Kim M.K."/>
        </authorList>
    </citation>
    <scope>NUCLEOTIDE SEQUENCE</scope>
    <source>
        <strain evidence="1">BT350</strain>
    </source>
</reference>
<dbReference type="EMBL" id="JADQDO010000007">
    <property type="protein sequence ID" value="MBF9234680.1"/>
    <property type="molecule type" value="Genomic_DNA"/>
</dbReference>
<gene>
    <name evidence="1" type="ORF">I2H38_14995</name>
</gene>
<organism evidence="1 2">
    <name type="scientific">Microvirga alba</name>
    <dbReference type="NCBI Taxonomy" id="2791025"/>
    <lineage>
        <taxon>Bacteria</taxon>
        <taxon>Pseudomonadati</taxon>
        <taxon>Pseudomonadota</taxon>
        <taxon>Alphaproteobacteria</taxon>
        <taxon>Hyphomicrobiales</taxon>
        <taxon>Methylobacteriaceae</taxon>
        <taxon>Microvirga</taxon>
    </lineage>
</organism>
<dbReference type="AlphaFoldDB" id="A0A931FPE9"/>
<name>A0A931FPE9_9HYPH</name>
<proteinExistence type="predicted"/>